<protein>
    <recommendedName>
        <fullName evidence="2">T4 RNA ligase 1-like N-terminal domain-containing protein</fullName>
    </recommendedName>
</protein>
<dbReference type="GeneID" id="17258382"/>
<keyword evidence="4" id="KW-1185">Reference proteome</keyword>
<feature type="compositionally biased region" description="Low complexity" evidence="1">
    <location>
        <begin position="129"/>
        <end position="142"/>
    </location>
</feature>
<feature type="domain" description="T4 RNA ligase 1-like N-terminal" evidence="2">
    <location>
        <begin position="234"/>
        <end position="291"/>
    </location>
</feature>
<dbReference type="RefSeq" id="XP_005764660.1">
    <property type="nucleotide sequence ID" value="XM_005764603.1"/>
</dbReference>
<dbReference type="STRING" id="2903.R1DN17"/>
<reference evidence="4" key="1">
    <citation type="journal article" date="2013" name="Nature">
        <title>Pan genome of the phytoplankton Emiliania underpins its global distribution.</title>
        <authorList>
            <person name="Read B.A."/>
            <person name="Kegel J."/>
            <person name="Klute M.J."/>
            <person name="Kuo A."/>
            <person name="Lefebvre S.C."/>
            <person name="Maumus F."/>
            <person name="Mayer C."/>
            <person name="Miller J."/>
            <person name="Monier A."/>
            <person name="Salamov A."/>
            <person name="Young J."/>
            <person name="Aguilar M."/>
            <person name="Claverie J.M."/>
            <person name="Frickenhaus S."/>
            <person name="Gonzalez K."/>
            <person name="Herman E.K."/>
            <person name="Lin Y.C."/>
            <person name="Napier J."/>
            <person name="Ogata H."/>
            <person name="Sarno A.F."/>
            <person name="Shmutz J."/>
            <person name="Schroeder D."/>
            <person name="de Vargas C."/>
            <person name="Verret F."/>
            <person name="von Dassow P."/>
            <person name="Valentin K."/>
            <person name="Van de Peer Y."/>
            <person name="Wheeler G."/>
            <person name="Dacks J.B."/>
            <person name="Delwiche C.F."/>
            <person name="Dyhrman S.T."/>
            <person name="Glockner G."/>
            <person name="John U."/>
            <person name="Richards T."/>
            <person name="Worden A.Z."/>
            <person name="Zhang X."/>
            <person name="Grigoriev I.V."/>
            <person name="Allen A.E."/>
            <person name="Bidle K."/>
            <person name="Borodovsky M."/>
            <person name="Bowler C."/>
            <person name="Brownlee C."/>
            <person name="Cock J.M."/>
            <person name="Elias M."/>
            <person name="Gladyshev V.N."/>
            <person name="Groth M."/>
            <person name="Guda C."/>
            <person name="Hadaegh A."/>
            <person name="Iglesias-Rodriguez M.D."/>
            <person name="Jenkins J."/>
            <person name="Jones B.M."/>
            <person name="Lawson T."/>
            <person name="Leese F."/>
            <person name="Lindquist E."/>
            <person name="Lobanov A."/>
            <person name="Lomsadze A."/>
            <person name="Malik S.B."/>
            <person name="Marsh M.E."/>
            <person name="Mackinder L."/>
            <person name="Mock T."/>
            <person name="Mueller-Roeber B."/>
            <person name="Pagarete A."/>
            <person name="Parker M."/>
            <person name="Probert I."/>
            <person name="Quesneville H."/>
            <person name="Raines C."/>
            <person name="Rensing S.A."/>
            <person name="Riano-Pachon D.M."/>
            <person name="Richier S."/>
            <person name="Rokitta S."/>
            <person name="Shiraiwa Y."/>
            <person name="Soanes D.M."/>
            <person name="van der Giezen M."/>
            <person name="Wahlund T.M."/>
            <person name="Williams B."/>
            <person name="Wilson W."/>
            <person name="Wolfe G."/>
            <person name="Wurch L.L."/>
        </authorList>
    </citation>
    <scope>NUCLEOTIDE SEQUENCE</scope>
</reference>
<evidence type="ECO:0000259" key="2">
    <source>
        <dbReference type="Pfam" id="PF09511"/>
    </source>
</evidence>
<dbReference type="EnsemblProtists" id="EOD12231">
    <property type="protein sequence ID" value="EOD12231"/>
    <property type="gene ID" value="EMIHUDRAFT_247566"/>
</dbReference>
<sequence length="320" mass="33539">MMGKLRLSLAKNAGAGKGTVSSVVLVEPRHDEIAKAANNKLNLRLKSTRNVRLFLKQRVGVHAAGTELPVGDCTDYLANDVVVLVSVGEAAASRPASSFCGLDRAALPPLPRWPASDTGDDETDEAVEATPASAGPSSSAVSTTSFAVPNLPRLPVSQDLRFHGRHVVLEGDVLPLIRQAVAGCSGFSETNHGRYVAFDYSADRGGGGVAGMFPPPERHHRGSRERWFAAARRECRGLLLCAATGAVLARRFHKFWNIDEVSEAAAEHVGPLRRGRCSLHLKLDGSLASPLLLPTVASAADGGTGSDEAGNDARGGSAGV</sequence>
<reference evidence="3" key="2">
    <citation type="submission" date="2024-10" db="UniProtKB">
        <authorList>
            <consortium name="EnsemblProtists"/>
        </authorList>
    </citation>
    <scope>IDENTIFICATION</scope>
</reference>
<accession>A0A0D3ILU6</accession>
<dbReference type="InterPro" id="IPR019039">
    <property type="entry name" value="T4-Rnl1-like_N"/>
</dbReference>
<organism evidence="3 4">
    <name type="scientific">Emiliania huxleyi (strain CCMP1516)</name>
    <dbReference type="NCBI Taxonomy" id="280463"/>
    <lineage>
        <taxon>Eukaryota</taxon>
        <taxon>Haptista</taxon>
        <taxon>Haptophyta</taxon>
        <taxon>Prymnesiophyceae</taxon>
        <taxon>Isochrysidales</taxon>
        <taxon>Noelaerhabdaceae</taxon>
        <taxon>Emiliania</taxon>
    </lineage>
</organism>
<dbReference type="Proteomes" id="UP000013827">
    <property type="component" value="Unassembled WGS sequence"/>
</dbReference>
<dbReference type="HOGENOM" id="CLU_870435_0_0_1"/>
<dbReference type="PaxDb" id="2903-EOD12231"/>
<dbReference type="KEGG" id="ehx:EMIHUDRAFT_247566"/>
<proteinExistence type="predicted"/>
<feature type="compositionally biased region" description="Acidic residues" evidence="1">
    <location>
        <begin position="118"/>
        <end position="127"/>
    </location>
</feature>
<evidence type="ECO:0000313" key="3">
    <source>
        <dbReference type="EnsemblProtists" id="EOD12231"/>
    </source>
</evidence>
<feature type="region of interest" description="Disordered" evidence="1">
    <location>
        <begin position="299"/>
        <end position="320"/>
    </location>
</feature>
<dbReference type="AlphaFoldDB" id="A0A0D3ILU6"/>
<name>A0A0D3ILU6_EMIH1</name>
<evidence type="ECO:0000256" key="1">
    <source>
        <dbReference type="SAM" id="MobiDB-lite"/>
    </source>
</evidence>
<evidence type="ECO:0000313" key="4">
    <source>
        <dbReference type="Proteomes" id="UP000013827"/>
    </source>
</evidence>
<feature type="region of interest" description="Disordered" evidence="1">
    <location>
        <begin position="110"/>
        <end position="142"/>
    </location>
</feature>
<dbReference type="Pfam" id="PF09511">
    <property type="entry name" value="RNA_lig_T4_1"/>
    <property type="match status" value="1"/>
</dbReference>